<evidence type="ECO:0000256" key="2">
    <source>
        <dbReference type="ARBA" id="ARBA00022448"/>
    </source>
</evidence>
<evidence type="ECO:0000256" key="1">
    <source>
        <dbReference type="ARBA" id="ARBA00004377"/>
    </source>
</evidence>
<accession>A0A1J5SCT3</accession>
<feature type="transmembrane region" description="Helical" evidence="8">
    <location>
        <begin position="17"/>
        <end position="38"/>
    </location>
</feature>
<feature type="domain" description="Multidrug export protein EmrA/FarA alpha-helical hairpin" evidence="9">
    <location>
        <begin position="92"/>
        <end position="212"/>
    </location>
</feature>
<dbReference type="SUPFAM" id="SSF111369">
    <property type="entry name" value="HlyD-like secretion proteins"/>
    <property type="match status" value="2"/>
</dbReference>
<protein>
    <submittedName>
        <fullName evidence="10">Multidrug export protein EmrA</fullName>
    </submittedName>
</protein>
<dbReference type="FunFam" id="2.40.30.170:FF:000003">
    <property type="entry name" value="Multidrug resistance protein A"/>
    <property type="match status" value="1"/>
</dbReference>
<dbReference type="AlphaFoldDB" id="A0A1J5SCT3"/>
<dbReference type="GO" id="GO:0042908">
    <property type="term" value="P:xenobiotic transport"/>
    <property type="evidence" value="ECO:0007669"/>
    <property type="project" value="UniProtKB-ARBA"/>
</dbReference>
<dbReference type="PANTHER" id="PTHR30386:SF19">
    <property type="entry name" value="MULTIDRUG EXPORT PROTEIN EMRA-RELATED"/>
    <property type="match status" value="1"/>
</dbReference>
<dbReference type="EMBL" id="MLJW01000078">
    <property type="protein sequence ID" value="OIR01997.1"/>
    <property type="molecule type" value="Genomic_DNA"/>
</dbReference>
<name>A0A1J5SCT3_9ZZZZ</name>
<keyword evidence="2" id="KW-0813">Transport</keyword>
<dbReference type="InterPro" id="IPR050739">
    <property type="entry name" value="MFP"/>
</dbReference>
<evidence type="ECO:0000313" key="10">
    <source>
        <dbReference type="EMBL" id="OIR01997.1"/>
    </source>
</evidence>
<reference evidence="10" key="1">
    <citation type="submission" date="2016-10" db="EMBL/GenBank/DDBJ databases">
        <title>Sequence of Gallionella enrichment culture.</title>
        <authorList>
            <person name="Poehlein A."/>
            <person name="Muehling M."/>
            <person name="Daniel R."/>
        </authorList>
    </citation>
    <scope>NUCLEOTIDE SEQUENCE</scope>
</reference>
<evidence type="ECO:0000259" key="9">
    <source>
        <dbReference type="Pfam" id="PF25885"/>
    </source>
</evidence>
<evidence type="ECO:0000256" key="7">
    <source>
        <dbReference type="ARBA" id="ARBA00023136"/>
    </source>
</evidence>
<dbReference type="Gene3D" id="2.40.50.100">
    <property type="match status" value="1"/>
</dbReference>
<evidence type="ECO:0000256" key="4">
    <source>
        <dbReference type="ARBA" id="ARBA00022519"/>
    </source>
</evidence>
<evidence type="ECO:0000256" key="8">
    <source>
        <dbReference type="SAM" id="Phobius"/>
    </source>
</evidence>
<dbReference type="PANTHER" id="PTHR30386">
    <property type="entry name" value="MEMBRANE FUSION SUBUNIT OF EMRAB-TOLC MULTIDRUG EFFLUX PUMP"/>
    <property type="match status" value="1"/>
</dbReference>
<sequence>MTETASAVPPAPSGKRALLMTAAAAGFAAIGLAAGLYWTMIGRYSVSTDDAYVAGNVVQVTPRIDGTVVAVHADDTDFVRAGQTLVALDDADTRLALDQAKAAFAQTLREVRALYSADGALAATVALRRIDLERRQQDLARRQALAHTGAVAAEDLKHARDAVAQARAALAQAEKNREANHALVAGTTPADHPRVRLAAARLREAYLAWRRTQVPAPVSGQVAHRSVQVGQRVAPGTPLMAVVPLHQLWVDANFKEGQLAAMRIGQPATLTADLYSGDVVYHGTVVGLAAGTGSAFALLPAQNATGNWIKVVQRLPVRIALNPRDLAAHPLRIGLSMDVEVNVRDQSGTQLSSGRRAATVAETTVFSGQEHDADAMIARLMAENAADQSGAP</sequence>
<organism evidence="10">
    <name type="scientific">mine drainage metagenome</name>
    <dbReference type="NCBI Taxonomy" id="410659"/>
    <lineage>
        <taxon>unclassified sequences</taxon>
        <taxon>metagenomes</taxon>
        <taxon>ecological metagenomes</taxon>
    </lineage>
</organism>
<evidence type="ECO:0000256" key="3">
    <source>
        <dbReference type="ARBA" id="ARBA00022475"/>
    </source>
</evidence>
<keyword evidence="6 8" id="KW-1133">Transmembrane helix</keyword>
<comment type="caution">
    <text evidence="10">The sequence shown here is derived from an EMBL/GenBank/DDBJ whole genome shotgun (WGS) entry which is preliminary data.</text>
</comment>
<keyword evidence="4" id="KW-0997">Cell inner membrane</keyword>
<comment type="subcellular location">
    <subcellularLocation>
        <location evidence="1">Cell inner membrane</location>
        <topology evidence="1">Single-pass membrane protein</topology>
    </subcellularLocation>
</comment>
<keyword evidence="7 8" id="KW-0472">Membrane</keyword>
<evidence type="ECO:0000256" key="6">
    <source>
        <dbReference type="ARBA" id="ARBA00022989"/>
    </source>
</evidence>
<keyword evidence="3" id="KW-1003">Cell membrane</keyword>
<dbReference type="GO" id="GO:0055085">
    <property type="term" value="P:transmembrane transport"/>
    <property type="evidence" value="ECO:0007669"/>
    <property type="project" value="InterPro"/>
</dbReference>
<gene>
    <name evidence="10" type="primary">emrA_3</name>
    <name evidence="10" type="ORF">GALL_158550</name>
</gene>
<dbReference type="Pfam" id="PF25885">
    <property type="entry name" value="HH_EMRA"/>
    <property type="match status" value="1"/>
</dbReference>
<proteinExistence type="predicted"/>
<dbReference type="InterPro" id="IPR058633">
    <property type="entry name" value="EmrA/FarA_HH"/>
</dbReference>
<keyword evidence="5 8" id="KW-0812">Transmembrane</keyword>
<dbReference type="GO" id="GO:0005886">
    <property type="term" value="C:plasma membrane"/>
    <property type="evidence" value="ECO:0007669"/>
    <property type="project" value="UniProtKB-SubCell"/>
</dbReference>
<evidence type="ECO:0000256" key="5">
    <source>
        <dbReference type="ARBA" id="ARBA00022692"/>
    </source>
</evidence>
<dbReference type="Gene3D" id="2.40.30.170">
    <property type="match status" value="1"/>
</dbReference>